<dbReference type="AlphaFoldDB" id="A0A147BAM3"/>
<proteinExistence type="predicted"/>
<evidence type="ECO:0000259" key="2">
    <source>
        <dbReference type="Pfam" id="PF13843"/>
    </source>
</evidence>
<feature type="non-terminal residue" evidence="3">
    <location>
        <position position="245"/>
    </location>
</feature>
<dbReference type="InterPro" id="IPR029526">
    <property type="entry name" value="PGBD"/>
</dbReference>
<dbReference type="EMBL" id="GEGO01007593">
    <property type="protein sequence ID" value="JAR87811.1"/>
    <property type="molecule type" value="Transcribed_RNA"/>
</dbReference>
<accession>A0A147BAM3</accession>
<reference evidence="3" key="1">
    <citation type="journal article" date="2018" name="PLoS Negl. Trop. Dis.">
        <title>Sialome diversity of ticks revealed by RNAseq of single tick salivary glands.</title>
        <authorList>
            <person name="Perner J."/>
            <person name="Kropackova S."/>
            <person name="Kopacek P."/>
            <person name="Ribeiro J.M."/>
        </authorList>
    </citation>
    <scope>NUCLEOTIDE SEQUENCE</scope>
    <source>
        <strain evidence="3">Siblings of single egg batch collected in Ceske Budejovice</strain>
        <tissue evidence="3">Salivary glands</tissue>
    </source>
</reference>
<organism evidence="3">
    <name type="scientific">Ixodes ricinus</name>
    <name type="common">Common tick</name>
    <name type="synonym">Acarus ricinus</name>
    <dbReference type="NCBI Taxonomy" id="34613"/>
    <lineage>
        <taxon>Eukaryota</taxon>
        <taxon>Metazoa</taxon>
        <taxon>Ecdysozoa</taxon>
        <taxon>Arthropoda</taxon>
        <taxon>Chelicerata</taxon>
        <taxon>Arachnida</taxon>
        <taxon>Acari</taxon>
        <taxon>Parasitiformes</taxon>
        <taxon>Ixodida</taxon>
        <taxon>Ixodoidea</taxon>
        <taxon>Ixodidae</taxon>
        <taxon>Ixodinae</taxon>
        <taxon>Ixodes</taxon>
    </lineage>
</organism>
<dbReference type="Pfam" id="PF13843">
    <property type="entry name" value="DDE_Tnp_1_7"/>
    <property type="match status" value="1"/>
</dbReference>
<evidence type="ECO:0000313" key="3">
    <source>
        <dbReference type="EMBL" id="JAR87811.1"/>
    </source>
</evidence>
<feature type="region of interest" description="Disordered" evidence="1">
    <location>
        <begin position="1"/>
        <end position="59"/>
    </location>
</feature>
<dbReference type="PANTHER" id="PTHR47272">
    <property type="entry name" value="DDE_TNP_1_7 DOMAIN-CONTAINING PROTEIN"/>
    <property type="match status" value="1"/>
</dbReference>
<sequence>IMNPAAFYGEKTLRTRLPPEDKSDDSCLSDSDEDDPDYNPPTQGVSLMASGSSSDEDDECDTVAAQAARITTTKQSVKWTKTNCQEEHQIPSWNGSLPQSESVRTPIEYFKEFFDDVLLDYIVEQSNLFAIQKNPNKPLGLTRAELEQFLGIVTFMSFCSLPRTRLYWAAESRIPTIADTMSRDRWEAIKSNLHFNNNDEMPSPNDLRKDRLFKVRPIVDSLLPKFEAIPKNQALCVDEQMVPFK</sequence>
<feature type="compositionally biased region" description="Basic and acidic residues" evidence="1">
    <location>
        <begin position="11"/>
        <end position="25"/>
    </location>
</feature>
<feature type="domain" description="PiggyBac transposable element-derived protein" evidence="2">
    <location>
        <begin position="105"/>
        <end position="245"/>
    </location>
</feature>
<name>A0A147BAM3_IXORI</name>
<protein>
    <submittedName>
        <fullName evidence="3">Putative piggybac transposable element-derived</fullName>
    </submittedName>
</protein>
<dbReference type="PANTHER" id="PTHR47272:SF1">
    <property type="entry name" value="PIGGYBAC TRANSPOSABLE ELEMENT-DERIVED PROTEIN 3-LIKE"/>
    <property type="match status" value="1"/>
</dbReference>
<feature type="non-terminal residue" evidence="3">
    <location>
        <position position="1"/>
    </location>
</feature>
<evidence type="ECO:0000256" key="1">
    <source>
        <dbReference type="SAM" id="MobiDB-lite"/>
    </source>
</evidence>